<sequence length="168" mass="19480">MRTVEKFYPLVIATLFTIVFYFQNITIKEIEKFDSVLNGVITISSIIIAFMGTMVSILITLMNTSVMQAIKDYQEGNKLSSFISRPIICGLLLSIYCLSLYVWGDTSNDKLSEFFFLLFIFLLSYFVSASFRIYFISISILRNVLNEKQSKRKQVQKPELNDVWTQEK</sequence>
<dbReference type="Proteomes" id="UP001589836">
    <property type="component" value="Unassembled WGS sequence"/>
</dbReference>
<accession>A0ABV6LTP9</accession>
<reference evidence="2 3" key="1">
    <citation type="submission" date="2024-09" db="EMBL/GenBank/DDBJ databases">
        <authorList>
            <person name="Sun Q."/>
            <person name="Mori K."/>
        </authorList>
    </citation>
    <scope>NUCLEOTIDE SEQUENCE [LARGE SCALE GENOMIC DNA]</scope>
    <source>
        <strain evidence="2 3">NCAIM B.02529</strain>
    </source>
</reference>
<feature type="transmembrane region" description="Helical" evidence="1">
    <location>
        <begin position="7"/>
        <end position="27"/>
    </location>
</feature>
<evidence type="ECO:0000256" key="1">
    <source>
        <dbReference type="SAM" id="Phobius"/>
    </source>
</evidence>
<dbReference type="RefSeq" id="WP_377351492.1">
    <property type="nucleotide sequence ID" value="NZ_JBHLTP010000022.1"/>
</dbReference>
<name>A0ABV6LTP9_9BACI</name>
<proteinExistence type="predicted"/>
<evidence type="ECO:0000313" key="3">
    <source>
        <dbReference type="Proteomes" id="UP001589836"/>
    </source>
</evidence>
<keyword evidence="1" id="KW-0472">Membrane</keyword>
<feature type="transmembrane region" description="Helical" evidence="1">
    <location>
        <begin position="115"/>
        <end position="141"/>
    </location>
</feature>
<organism evidence="2 3">
    <name type="scientific">Pontibacillus salicampi</name>
    <dbReference type="NCBI Taxonomy" id="1449801"/>
    <lineage>
        <taxon>Bacteria</taxon>
        <taxon>Bacillati</taxon>
        <taxon>Bacillota</taxon>
        <taxon>Bacilli</taxon>
        <taxon>Bacillales</taxon>
        <taxon>Bacillaceae</taxon>
        <taxon>Pontibacillus</taxon>
    </lineage>
</organism>
<feature type="transmembrane region" description="Helical" evidence="1">
    <location>
        <begin position="39"/>
        <end position="61"/>
    </location>
</feature>
<protein>
    <recommendedName>
        <fullName evidence="4">DUF2254 domain-containing protein</fullName>
    </recommendedName>
</protein>
<gene>
    <name evidence="2" type="ORF">ACFFGV_19610</name>
</gene>
<evidence type="ECO:0000313" key="2">
    <source>
        <dbReference type="EMBL" id="MFC0525789.1"/>
    </source>
</evidence>
<feature type="transmembrane region" description="Helical" evidence="1">
    <location>
        <begin position="82"/>
        <end position="103"/>
    </location>
</feature>
<keyword evidence="3" id="KW-1185">Reference proteome</keyword>
<evidence type="ECO:0008006" key="4">
    <source>
        <dbReference type="Google" id="ProtNLM"/>
    </source>
</evidence>
<keyword evidence="1" id="KW-1133">Transmembrane helix</keyword>
<keyword evidence="1" id="KW-0812">Transmembrane</keyword>
<comment type="caution">
    <text evidence="2">The sequence shown here is derived from an EMBL/GenBank/DDBJ whole genome shotgun (WGS) entry which is preliminary data.</text>
</comment>
<dbReference type="EMBL" id="JBHLTP010000022">
    <property type="protein sequence ID" value="MFC0525789.1"/>
    <property type="molecule type" value="Genomic_DNA"/>
</dbReference>